<name>A0A7C1EA03_9CREN</name>
<sequence length="185" mass="20870">MVFKKEKDKRLSLLKALSRIRAIEYKLASMESRLNSSITSGLMRIAELKEKGMNIDAEMLAAELSSRRQMLKEISRMRTGLERLRLRLETIMIIGESRESIGQLKQILGEIKSSGFEKIPELSIMFGELDEIISGIEEDFEFESTASIDDVTVVSSPAEVERILKEADIVAQGREKKRLPLPPGS</sequence>
<reference evidence="1" key="1">
    <citation type="journal article" date="2020" name="mSystems">
        <title>Genome- and Community-Level Interaction Insights into Carbon Utilization and Element Cycling Functions of Hydrothermarchaeota in Hydrothermal Sediment.</title>
        <authorList>
            <person name="Zhou Z."/>
            <person name="Liu Y."/>
            <person name="Xu W."/>
            <person name="Pan J."/>
            <person name="Luo Z.H."/>
            <person name="Li M."/>
        </authorList>
    </citation>
    <scope>NUCLEOTIDE SEQUENCE [LARGE SCALE GENOMIC DNA]</scope>
    <source>
        <strain evidence="1">SpSt-123</strain>
    </source>
</reference>
<protein>
    <submittedName>
        <fullName evidence="1">Uncharacterized protein</fullName>
    </submittedName>
</protein>
<accession>A0A7C1EA03</accession>
<dbReference type="EMBL" id="DSDY01000187">
    <property type="protein sequence ID" value="HDS11198.1"/>
    <property type="molecule type" value="Genomic_DNA"/>
</dbReference>
<proteinExistence type="predicted"/>
<comment type="caution">
    <text evidence="1">The sequence shown here is derived from an EMBL/GenBank/DDBJ whole genome shotgun (WGS) entry which is preliminary data.</text>
</comment>
<gene>
    <name evidence="1" type="ORF">ENO04_06275</name>
</gene>
<organism evidence="1">
    <name type="scientific">Fervidicoccus fontis</name>
    <dbReference type="NCBI Taxonomy" id="683846"/>
    <lineage>
        <taxon>Archaea</taxon>
        <taxon>Thermoproteota</taxon>
        <taxon>Thermoprotei</taxon>
        <taxon>Fervidicoccales</taxon>
        <taxon>Fervidicoccaceae</taxon>
        <taxon>Fervidicoccus</taxon>
    </lineage>
</organism>
<evidence type="ECO:0000313" key="1">
    <source>
        <dbReference type="EMBL" id="HDS11198.1"/>
    </source>
</evidence>
<dbReference type="AlphaFoldDB" id="A0A7C1EA03"/>